<organism evidence="3 4">
    <name type="scientific">Sphingobium lactosutens DS20</name>
    <dbReference type="NCBI Taxonomy" id="1331060"/>
    <lineage>
        <taxon>Bacteria</taxon>
        <taxon>Pseudomonadati</taxon>
        <taxon>Pseudomonadota</taxon>
        <taxon>Alphaproteobacteria</taxon>
        <taxon>Sphingomonadales</taxon>
        <taxon>Sphingomonadaceae</taxon>
        <taxon>Sphingobium</taxon>
    </lineage>
</organism>
<dbReference type="InterPro" id="IPR042099">
    <property type="entry name" value="ANL_N_sf"/>
</dbReference>
<sequence length="507" mass="55299">MLPHHLGEVAAEAANRFGDREALVFEDRSFSFRDIGALVEGAASGLARIGVRQGDIVTLYACNCWEWIVSYYAIARVGAVINPVNTMLTSSELQYVMRDCGARVIITSPDKLGQVAPLIGKVEAVIAFHGDLPDGVLDFGAMLDHADSSLPMPTVSADSLSTICYTSGTTGHPKGAMQSHRAVLLNGAMTAQMQMRSATDVMLSALPCPHVYANVVMQAMMLQGAKLVLHRRFDARAVLHDVQCHRATVLDGVPTMYMYMLDEPSIDECDLSSLTRLYVGGQTMPAATMAQVEKRFDAPIIELWGMTEIAGLGTTHPLWGQNLHGSVGCALPYCQLRVADPAAPEVALSEGEVGELQIKGPMTMMGYYGDDARTAETLLAGGWLRTGDLARIDAFGRAFVVDRLKDMILTGGFNIYPAEIERVLAEHPAISMAAVGRQADPVKGEIAKAYIVLRQGYQIEAHEIETFCRERLAAYKCPRLIQFVDELPRTSNGKVMRRELHKLDKVQ</sequence>
<dbReference type="AlphaFoldDB" id="T0HIN4"/>
<dbReference type="SUPFAM" id="SSF56801">
    <property type="entry name" value="Acetyl-CoA synthetase-like"/>
    <property type="match status" value="1"/>
</dbReference>
<accession>T0HIN4</accession>
<dbReference type="InterPro" id="IPR025110">
    <property type="entry name" value="AMP-bd_C"/>
</dbReference>
<feature type="domain" description="AMP-binding enzyme C-terminal" evidence="2">
    <location>
        <begin position="419"/>
        <end position="494"/>
    </location>
</feature>
<dbReference type="PANTHER" id="PTHR43767">
    <property type="entry name" value="LONG-CHAIN-FATTY-ACID--COA LIGASE"/>
    <property type="match status" value="1"/>
</dbReference>
<proteinExistence type="predicted"/>
<dbReference type="PANTHER" id="PTHR43767:SF1">
    <property type="entry name" value="NONRIBOSOMAL PEPTIDE SYNTHASE PES1 (EUROFUNG)-RELATED"/>
    <property type="match status" value="1"/>
</dbReference>
<name>T0HIN4_9SPHN</name>
<reference evidence="3 4" key="1">
    <citation type="journal article" date="2013" name="Genome Announc.">
        <title>Draft Genome Sequence of Sphingobium lactosutens Strain DS20T, Isolated from a Hexachlorocyclohexane Dumpsite.</title>
        <authorList>
            <person name="Kumar R."/>
            <person name="Dwivedi V."/>
            <person name="Negi V."/>
            <person name="Khurana J.P."/>
            <person name="Lal R."/>
        </authorList>
    </citation>
    <scope>NUCLEOTIDE SEQUENCE [LARGE SCALE GENOMIC DNA]</scope>
    <source>
        <strain evidence="3 4">DS20</strain>
    </source>
</reference>
<evidence type="ECO:0000259" key="1">
    <source>
        <dbReference type="Pfam" id="PF00501"/>
    </source>
</evidence>
<evidence type="ECO:0008006" key="5">
    <source>
        <dbReference type="Google" id="ProtNLM"/>
    </source>
</evidence>
<evidence type="ECO:0000313" key="3">
    <source>
        <dbReference type="EMBL" id="EQB12862.1"/>
    </source>
</evidence>
<dbReference type="Gene3D" id="3.40.50.12780">
    <property type="entry name" value="N-terminal domain of ligase-like"/>
    <property type="match status" value="1"/>
</dbReference>
<dbReference type="PROSITE" id="PS00455">
    <property type="entry name" value="AMP_BINDING"/>
    <property type="match status" value="1"/>
</dbReference>
<dbReference type="InterPro" id="IPR050237">
    <property type="entry name" value="ATP-dep_AMP-bd_enzyme"/>
</dbReference>
<dbReference type="Pfam" id="PF00501">
    <property type="entry name" value="AMP-binding"/>
    <property type="match status" value="1"/>
</dbReference>
<dbReference type="InterPro" id="IPR045851">
    <property type="entry name" value="AMP-bd_C_sf"/>
</dbReference>
<feature type="domain" description="AMP-dependent synthetase/ligase" evidence="1">
    <location>
        <begin position="12"/>
        <end position="368"/>
    </location>
</feature>
<dbReference type="InterPro" id="IPR020845">
    <property type="entry name" value="AMP-binding_CS"/>
</dbReference>
<gene>
    <name evidence="3" type="ORF">RLDS_18985</name>
</gene>
<keyword evidence="4" id="KW-1185">Reference proteome</keyword>
<evidence type="ECO:0000259" key="2">
    <source>
        <dbReference type="Pfam" id="PF13193"/>
    </source>
</evidence>
<dbReference type="Gene3D" id="3.30.300.30">
    <property type="match status" value="1"/>
</dbReference>
<dbReference type="InterPro" id="IPR000873">
    <property type="entry name" value="AMP-dep_synth/lig_dom"/>
</dbReference>
<dbReference type="Proteomes" id="UP000015531">
    <property type="component" value="Unassembled WGS sequence"/>
</dbReference>
<protein>
    <recommendedName>
        <fullName evidence="5">Acyl-CoA synthase</fullName>
    </recommendedName>
</protein>
<comment type="caution">
    <text evidence="3">The sequence shown here is derived from an EMBL/GenBank/DDBJ whole genome shotgun (WGS) entry which is preliminary data.</text>
</comment>
<dbReference type="Pfam" id="PF13193">
    <property type="entry name" value="AMP-binding_C"/>
    <property type="match status" value="1"/>
</dbReference>
<dbReference type="GO" id="GO:0016878">
    <property type="term" value="F:acid-thiol ligase activity"/>
    <property type="evidence" value="ECO:0007669"/>
    <property type="project" value="UniProtKB-ARBA"/>
</dbReference>
<dbReference type="PATRIC" id="fig|1331060.3.peg.3666"/>
<dbReference type="eggNOG" id="COG0318">
    <property type="taxonomic scope" value="Bacteria"/>
</dbReference>
<dbReference type="EMBL" id="ATDP01000101">
    <property type="protein sequence ID" value="EQB12862.1"/>
    <property type="molecule type" value="Genomic_DNA"/>
</dbReference>
<evidence type="ECO:0000313" key="4">
    <source>
        <dbReference type="Proteomes" id="UP000015531"/>
    </source>
</evidence>